<gene>
    <name evidence="3" type="ORF">BO71DRAFT_394706</name>
</gene>
<organism evidence="3 4">
    <name type="scientific">Aspergillus ellipticus CBS 707.79</name>
    <dbReference type="NCBI Taxonomy" id="1448320"/>
    <lineage>
        <taxon>Eukaryota</taxon>
        <taxon>Fungi</taxon>
        <taxon>Dikarya</taxon>
        <taxon>Ascomycota</taxon>
        <taxon>Pezizomycotina</taxon>
        <taxon>Eurotiomycetes</taxon>
        <taxon>Eurotiomycetidae</taxon>
        <taxon>Eurotiales</taxon>
        <taxon>Aspergillaceae</taxon>
        <taxon>Aspergillus</taxon>
        <taxon>Aspergillus subgen. Circumdati</taxon>
    </lineage>
</organism>
<sequence length="518" mass="63450">MAYHRRHILTDSESEYSESDYSMVETSPRRRVTTRRRSISRQRFSPEHSSNTYLSPVLHDPHLHRSASTGARRRTDRSRDRNQPVAVIVDVNNTYDAKADAKTDAKNDSKNDTRTKSSTKNRKQEHKQQQNFIDPYESEDETMLRTHRRPRASASVNVSREASPRPQRDYELMIDQRVLEKNDARQDLELLRQQQEIERLERELARHREYSQQQQQQHQHEYRPHHEVRLLKEEEDWYEDEISDRLRRLERFEKKQRMDDEHREAEHRYKLIKFEEAQRQAAEQEELKHKMRQRKLEDLQRKIEEDEERERLKQEIRDEDMRRTLAEQERARKEAMMKQAAIEEWKLNEERRMIAEREERKRRDHDFKERLRLEFGYTENEIERIIKKEKTEPPKEKEHEKPKEDKPKEKEKEKEKEPEPPRTTWIKVHRKHLLPDTLIAYRLPWEWDDADSSYIIIKQWISEDFQEELFAHTRRLREGKLVTQHSSTLTELKVNDRKKDKMYLVRKKSPSSRAWIFT</sequence>
<feature type="compositionally biased region" description="Basic and acidic residues" evidence="2">
    <location>
        <begin position="385"/>
        <end position="420"/>
    </location>
</feature>
<evidence type="ECO:0000313" key="3">
    <source>
        <dbReference type="EMBL" id="PYH99138.1"/>
    </source>
</evidence>
<dbReference type="OrthoDB" id="6133115at2759"/>
<dbReference type="VEuPathDB" id="FungiDB:BO71DRAFT_394706"/>
<feature type="coiled-coil region" evidence="1">
    <location>
        <begin position="174"/>
        <end position="217"/>
    </location>
</feature>
<protein>
    <submittedName>
        <fullName evidence="3">Uncharacterized protein</fullName>
    </submittedName>
</protein>
<dbReference type="Proteomes" id="UP000247810">
    <property type="component" value="Unassembled WGS sequence"/>
</dbReference>
<name>A0A319EED9_9EURO</name>
<keyword evidence="1" id="KW-0175">Coiled coil</keyword>
<feature type="compositionally biased region" description="Basic residues" evidence="2">
    <location>
        <begin position="29"/>
        <end position="40"/>
    </location>
</feature>
<feature type="region of interest" description="Disordered" evidence="2">
    <location>
        <begin position="385"/>
        <end position="423"/>
    </location>
</feature>
<evidence type="ECO:0000313" key="4">
    <source>
        <dbReference type="Proteomes" id="UP000247810"/>
    </source>
</evidence>
<proteinExistence type="predicted"/>
<evidence type="ECO:0000256" key="1">
    <source>
        <dbReference type="SAM" id="Coils"/>
    </source>
</evidence>
<feature type="coiled-coil region" evidence="1">
    <location>
        <begin position="274"/>
        <end position="329"/>
    </location>
</feature>
<evidence type="ECO:0000256" key="2">
    <source>
        <dbReference type="SAM" id="MobiDB-lite"/>
    </source>
</evidence>
<feature type="region of interest" description="Disordered" evidence="2">
    <location>
        <begin position="1"/>
        <end position="167"/>
    </location>
</feature>
<reference evidence="3 4" key="1">
    <citation type="submission" date="2018-02" db="EMBL/GenBank/DDBJ databases">
        <title>The genomes of Aspergillus section Nigri reveals drivers in fungal speciation.</title>
        <authorList>
            <consortium name="DOE Joint Genome Institute"/>
            <person name="Vesth T.C."/>
            <person name="Nybo J."/>
            <person name="Theobald S."/>
            <person name="Brandl J."/>
            <person name="Frisvad J.C."/>
            <person name="Nielsen K.F."/>
            <person name="Lyhne E.K."/>
            <person name="Kogle M.E."/>
            <person name="Kuo A."/>
            <person name="Riley R."/>
            <person name="Clum A."/>
            <person name="Nolan M."/>
            <person name="Lipzen A."/>
            <person name="Salamov A."/>
            <person name="Henrissat B."/>
            <person name="Wiebenga A."/>
            <person name="De vries R.P."/>
            <person name="Grigoriev I.V."/>
            <person name="Mortensen U.H."/>
            <person name="Andersen M.R."/>
            <person name="Baker S.E."/>
        </authorList>
    </citation>
    <scope>NUCLEOTIDE SEQUENCE [LARGE SCALE GENOMIC DNA]</scope>
    <source>
        <strain evidence="3 4">CBS 707.79</strain>
    </source>
</reference>
<dbReference type="AlphaFoldDB" id="A0A319EED9"/>
<accession>A0A319EED9</accession>
<feature type="compositionally biased region" description="Basic and acidic residues" evidence="2">
    <location>
        <begin position="97"/>
        <end position="115"/>
    </location>
</feature>
<keyword evidence="4" id="KW-1185">Reference proteome</keyword>
<dbReference type="EMBL" id="KZ825805">
    <property type="protein sequence ID" value="PYH99138.1"/>
    <property type="molecule type" value="Genomic_DNA"/>
</dbReference>